<reference evidence="1" key="1">
    <citation type="journal article" date="2020" name="Stud. Mycol.">
        <title>101 Dothideomycetes genomes: a test case for predicting lifestyles and emergence of pathogens.</title>
        <authorList>
            <person name="Haridas S."/>
            <person name="Albert R."/>
            <person name="Binder M."/>
            <person name="Bloem J."/>
            <person name="Labutti K."/>
            <person name="Salamov A."/>
            <person name="Andreopoulos B."/>
            <person name="Baker S."/>
            <person name="Barry K."/>
            <person name="Bills G."/>
            <person name="Bluhm B."/>
            <person name="Cannon C."/>
            <person name="Castanera R."/>
            <person name="Culley D."/>
            <person name="Daum C."/>
            <person name="Ezra D."/>
            <person name="Gonzalez J."/>
            <person name="Henrissat B."/>
            <person name="Kuo A."/>
            <person name="Liang C."/>
            <person name="Lipzen A."/>
            <person name="Lutzoni F."/>
            <person name="Magnuson J."/>
            <person name="Mondo S."/>
            <person name="Nolan M."/>
            <person name="Ohm R."/>
            <person name="Pangilinan J."/>
            <person name="Park H.-J."/>
            <person name="Ramirez L."/>
            <person name="Alfaro M."/>
            <person name="Sun H."/>
            <person name="Tritt A."/>
            <person name="Yoshinaga Y."/>
            <person name="Zwiers L.-H."/>
            <person name="Turgeon B."/>
            <person name="Goodwin S."/>
            <person name="Spatafora J."/>
            <person name="Crous P."/>
            <person name="Grigoriev I."/>
        </authorList>
    </citation>
    <scope>NUCLEOTIDE SEQUENCE</scope>
    <source>
        <strain evidence="1">ATCC 16933</strain>
    </source>
</reference>
<evidence type="ECO:0000313" key="2">
    <source>
        <dbReference type="Proteomes" id="UP000799766"/>
    </source>
</evidence>
<organism evidence="1 2">
    <name type="scientific">Lineolata rhizophorae</name>
    <dbReference type="NCBI Taxonomy" id="578093"/>
    <lineage>
        <taxon>Eukaryota</taxon>
        <taxon>Fungi</taxon>
        <taxon>Dikarya</taxon>
        <taxon>Ascomycota</taxon>
        <taxon>Pezizomycotina</taxon>
        <taxon>Dothideomycetes</taxon>
        <taxon>Dothideomycetes incertae sedis</taxon>
        <taxon>Lineolatales</taxon>
        <taxon>Lineolataceae</taxon>
        <taxon>Lineolata</taxon>
    </lineage>
</organism>
<dbReference type="AlphaFoldDB" id="A0A6A6NVT4"/>
<gene>
    <name evidence="1" type="ORF">BDY21DRAFT_348989</name>
</gene>
<protein>
    <submittedName>
        <fullName evidence="1">Uncharacterized protein</fullName>
    </submittedName>
</protein>
<name>A0A6A6NVT4_9PEZI</name>
<keyword evidence="2" id="KW-1185">Reference proteome</keyword>
<dbReference type="Proteomes" id="UP000799766">
    <property type="component" value="Unassembled WGS sequence"/>
</dbReference>
<dbReference type="EMBL" id="MU001685">
    <property type="protein sequence ID" value="KAF2455895.1"/>
    <property type="molecule type" value="Genomic_DNA"/>
</dbReference>
<proteinExistence type="predicted"/>
<sequence length="68" mass="7445">MGGGTSEMGESSAVLLRYLGVRGSELWGGEMYDGSMPRAGNVWLRGRWKLLPALVLFGWPRLCCCCCC</sequence>
<accession>A0A6A6NVT4</accession>
<evidence type="ECO:0000313" key="1">
    <source>
        <dbReference type="EMBL" id="KAF2455895.1"/>
    </source>
</evidence>